<accession>A0A3G4ZWE7</accession>
<organism evidence="1">
    <name type="scientific">Edafosvirus sp</name>
    <dbReference type="NCBI Taxonomy" id="2487765"/>
    <lineage>
        <taxon>Viruses</taxon>
        <taxon>Varidnaviria</taxon>
        <taxon>Bamfordvirae</taxon>
        <taxon>Nucleocytoviricota</taxon>
        <taxon>Megaviricetes</taxon>
        <taxon>Imitervirales</taxon>
        <taxon>Mimiviridae</taxon>
        <taxon>Klosneuvirinae</taxon>
    </lineage>
</organism>
<dbReference type="Pfam" id="PF12796">
    <property type="entry name" value="Ank_2"/>
    <property type="match status" value="1"/>
</dbReference>
<dbReference type="InterPro" id="IPR002110">
    <property type="entry name" value="Ankyrin_rpt"/>
</dbReference>
<protein>
    <submittedName>
        <fullName evidence="1">Uncharacterized protein</fullName>
    </submittedName>
</protein>
<name>A0A3G4ZWE7_9VIRU</name>
<gene>
    <name evidence="1" type="ORF">Edafosvirus9_25</name>
</gene>
<dbReference type="EMBL" id="MK072074">
    <property type="protein sequence ID" value="AYV78311.1"/>
    <property type="molecule type" value="Genomic_DNA"/>
</dbReference>
<dbReference type="Gene3D" id="1.25.40.20">
    <property type="entry name" value="Ankyrin repeat-containing domain"/>
    <property type="match status" value="1"/>
</dbReference>
<dbReference type="SMART" id="SM00248">
    <property type="entry name" value="ANK"/>
    <property type="match status" value="2"/>
</dbReference>
<dbReference type="InterPro" id="IPR036770">
    <property type="entry name" value="Ankyrin_rpt-contain_sf"/>
</dbReference>
<evidence type="ECO:0000313" key="1">
    <source>
        <dbReference type="EMBL" id="AYV78311.1"/>
    </source>
</evidence>
<sequence>MSKIITAIIKHDYILAKYFINIGEEKLDIQDTNGKTALMYSIDQKMYHITKELIEAKCNLNICDKNSMSAIDYVFRSENKEVIRMVLVDNSYDLNFHCNTILKYIQQDKYYDLIRSFDKDDYIIVVNKILKLYKIYFDKLVGEHDNVFSLCFSGGIAELNVLKIIIKYILS</sequence>
<reference evidence="1" key="1">
    <citation type="submission" date="2018-10" db="EMBL/GenBank/DDBJ databases">
        <title>Hidden diversity of soil giant viruses.</title>
        <authorList>
            <person name="Schulz F."/>
            <person name="Alteio L."/>
            <person name="Goudeau D."/>
            <person name="Ryan E.M."/>
            <person name="Malmstrom R.R."/>
            <person name="Blanchard J."/>
            <person name="Woyke T."/>
        </authorList>
    </citation>
    <scope>NUCLEOTIDE SEQUENCE</scope>
    <source>
        <strain evidence="1">EDV1</strain>
    </source>
</reference>
<dbReference type="SUPFAM" id="SSF48403">
    <property type="entry name" value="Ankyrin repeat"/>
    <property type="match status" value="1"/>
</dbReference>
<proteinExistence type="predicted"/>